<dbReference type="Pfam" id="PF12680">
    <property type="entry name" value="SnoaL_2"/>
    <property type="match status" value="1"/>
</dbReference>
<dbReference type="InterPro" id="IPR037401">
    <property type="entry name" value="SnoaL-like"/>
</dbReference>
<dbReference type="Proteomes" id="UP000254869">
    <property type="component" value="Unassembled WGS sequence"/>
</dbReference>
<evidence type="ECO:0000259" key="1">
    <source>
        <dbReference type="Pfam" id="PF12680"/>
    </source>
</evidence>
<feature type="domain" description="SnoaL-like" evidence="1">
    <location>
        <begin position="20"/>
        <end position="132"/>
    </location>
</feature>
<keyword evidence="2" id="KW-0413">Isomerase</keyword>
<reference evidence="2 3" key="1">
    <citation type="submission" date="2018-07" db="EMBL/GenBank/DDBJ databases">
        <title>Genomic Encyclopedia of Type Strains, Phase IV (KMG-IV): sequencing the most valuable type-strain genomes for metagenomic binning, comparative biology and taxonomic classification.</title>
        <authorList>
            <person name="Goeker M."/>
        </authorList>
    </citation>
    <scope>NUCLEOTIDE SEQUENCE [LARGE SCALE GENOMIC DNA]</scope>
    <source>
        <strain evidence="2 3">DSM 44290</strain>
    </source>
</reference>
<sequence>MKTAAPVSSTSVSAANQQTVQAYFAALENFDPTALPSLLADDVVQTIPFSLSGGPEPEVVLEGKQAVLDFLTNMIGNFSRTVLVDRVFTIDATGQTIFMEATGDLVVKDTGTAYHNQYVFKFQFRDGLITRITEWANPITFAKIVDPQGVAGDASQA</sequence>
<name>A0A370I899_9NOCA</name>
<dbReference type="CDD" id="cd00531">
    <property type="entry name" value="NTF2_like"/>
    <property type="match status" value="1"/>
</dbReference>
<evidence type="ECO:0000313" key="2">
    <source>
        <dbReference type="EMBL" id="RDI66953.1"/>
    </source>
</evidence>
<comment type="caution">
    <text evidence="2">The sequence shown here is derived from an EMBL/GenBank/DDBJ whole genome shotgun (WGS) entry which is preliminary data.</text>
</comment>
<proteinExistence type="predicted"/>
<accession>A0A370I899</accession>
<organism evidence="2 3">
    <name type="scientific">Nocardia pseudobrasiliensis</name>
    <dbReference type="NCBI Taxonomy" id="45979"/>
    <lineage>
        <taxon>Bacteria</taxon>
        <taxon>Bacillati</taxon>
        <taxon>Actinomycetota</taxon>
        <taxon>Actinomycetes</taxon>
        <taxon>Mycobacteriales</taxon>
        <taxon>Nocardiaceae</taxon>
        <taxon>Nocardia</taxon>
    </lineage>
</organism>
<dbReference type="InterPro" id="IPR032710">
    <property type="entry name" value="NTF2-like_dom_sf"/>
</dbReference>
<dbReference type="SUPFAM" id="SSF54427">
    <property type="entry name" value="NTF2-like"/>
    <property type="match status" value="1"/>
</dbReference>
<dbReference type="AlphaFoldDB" id="A0A370I899"/>
<dbReference type="RefSeq" id="WP_082876324.1">
    <property type="nucleotide sequence ID" value="NZ_QQBC01000003.1"/>
</dbReference>
<dbReference type="STRING" id="1210086.GCA_001613105_06009"/>
<dbReference type="EMBL" id="QQBC01000003">
    <property type="protein sequence ID" value="RDI66953.1"/>
    <property type="molecule type" value="Genomic_DNA"/>
</dbReference>
<evidence type="ECO:0000313" key="3">
    <source>
        <dbReference type="Proteomes" id="UP000254869"/>
    </source>
</evidence>
<keyword evidence="3" id="KW-1185">Reference proteome</keyword>
<dbReference type="Gene3D" id="3.10.450.50">
    <property type="match status" value="1"/>
</dbReference>
<gene>
    <name evidence="2" type="ORF">DFR76_10324</name>
</gene>
<protein>
    <submittedName>
        <fullName evidence="2">Ketosteroid isomerase-like protein</fullName>
    </submittedName>
</protein>
<dbReference type="GO" id="GO:0016853">
    <property type="term" value="F:isomerase activity"/>
    <property type="evidence" value="ECO:0007669"/>
    <property type="project" value="UniProtKB-KW"/>
</dbReference>